<feature type="transmembrane region" description="Helical" evidence="7">
    <location>
        <begin position="269"/>
        <end position="293"/>
    </location>
</feature>
<comment type="similarity">
    <text evidence="2">Belongs to the EamA transporter family.</text>
</comment>
<dbReference type="SUPFAM" id="SSF103481">
    <property type="entry name" value="Multidrug resistance efflux transporter EmrE"/>
    <property type="match status" value="2"/>
</dbReference>
<feature type="domain" description="EamA" evidence="8">
    <location>
        <begin position="149"/>
        <end position="284"/>
    </location>
</feature>
<keyword evidence="5 7" id="KW-1133">Transmembrane helix</keyword>
<dbReference type="AlphaFoldDB" id="A0A0A1GXQ6"/>
<evidence type="ECO:0000256" key="7">
    <source>
        <dbReference type="SAM" id="Phobius"/>
    </source>
</evidence>
<feature type="domain" description="EamA" evidence="8">
    <location>
        <begin position="9"/>
        <end position="138"/>
    </location>
</feature>
<evidence type="ECO:0000256" key="1">
    <source>
        <dbReference type="ARBA" id="ARBA00004651"/>
    </source>
</evidence>
<evidence type="ECO:0000256" key="5">
    <source>
        <dbReference type="ARBA" id="ARBA00022989"/>
    </source>
</evidence>
<dbReference type="RefSeq" id="WP_041093040.1">
    <property type="nucleotide sequence ID" value="NZ_AP014680.1"/>
</dbReference>
<dbReference type="InterPro" id="IPR000620">
    <property type="entry name" value="EamA_dom"/>
</dbReference>
<feature type="transmembrane region" description="Helical" evidence="7">
    <location>
        <begin position="7"/>
        <end position="26"/>
    </location>
</feature>
<accession>A0A0A1GXQ6</accession>
<feature type="transmembrane region" description="Helical" evidence="7">
    <location>
        <begin position="211"/>
        <end position="233"/>
    </location>
</feature>
<protein>
    <submittedName>
        <fullName evidence="9">Permease</fullName>
    </submittedName>
</protein>
<proteinExistence type="inferred from homology"/>
<dbReference type="Proteomes" id="UP000031620">
    <property type="component" value="Chromosome"/>
</dbReference>
<feature type="transmembrane region" description="Helical" evidence="7">
    <location>
        <begin position="152"/>
        <end position="170"/>
    </location>
</feature>
<keyword evidence="4 7" id="KW-0812">Transmembrane</keyword>
<name>A0A0A1GXQ6_9LACO</name>
<dbReference type="KEGG" id="lho:LOOC260_106900"/>
<evidence type="ECO:0000259" key="8">
    <source>
        <dbReference type="Pfam" id="PF00892"/>
    </source>
</evidence>
<dbReference type="PANTHER" id="PTHR42920">
    <property type="entry name" value="OS03G0707200 PROTEIN-RELATED"/>
    <property type="match status" value="1"/>
</dbReference>
<feature type="transmembrane region" description="Helical" evidence="7">
    <location>
        <begin position="96"/>
        <end position="115"/>
    </location>
</feature>
<keyword evidence="6 7" id="KW-0472">Membrane</keyword>
<evidence type="ECO:0000256" key="4">
    <source>
        <dbReference type="ARBA" id="ARBA00022692"/>
    </source>
</evidence>
<evidence type="ECO:0000313" key="9">
    <source>
        <dbReference type="EMBL" id="BAP85246.1"/>
    </source>
</evidence>
<evidence type="ECO:0000313" key="10">
    <source>
        <dbReference type="Proteomes" id="UP000031620"/>
    </source>
</evidence>
<dbReference type="Pfam" id="PF00892">
    <property type="entry name" value="EamA"/>
    <property type="match status" value="2"/>
</dbReference>
<dbReference type="GO" id="GO:0005886">
    <property type="term" value="C:plasma membrane"/>
    <property type="evidence" value="ECO:0007669"/>
    <property type="project" value="UniProtKB-SubCell"/>
</dbReference>
<sequence>MKLSKVQANLLLLMTAIIWGASYIVVKQATNAQMPAGLINAFRGLIFASLAYLFFHKTINKMTRLDFRIGLTAGLINFAGYQIQTIGLKYTTPSNNAFLTAIYVVLVPFVVWIMFHHKPELKSYPAIAMCILGMMFLTNIFNVGFQLRIGDVLTIISSFFYALQIVYFGYTATDSSPWIVAFMLGATQGIGGLIYSLLFERSTYGAINWPAAIGPIIILGIFASFGAQTMQIVGQKFTDATPAGLILMTESMFGSFFSVLFGFEPFTSNLLIGGILIVVAILMMQLNFGRLIFRKNPKNNS</sequence>
<dbReference type="HOGENOM" id="CLU_033863_21_3_9"/>
<organism evidence="9 10">
    <name type="scientific">Paucilactobacillus hokkaidonensis JCM 18461</name>
    <dbReference type="NCBI Taxonomy" id="1291742"/>
    <lineage>
        <taxon>Bacteria</taxon>
        <taxon>Bacillati</taxon>
        <taxon>Bacillota</taxon>
        <taxon>Bacilli</taxon>
        <taxon>Lactobacillales</taxon>
        <taxon>Lactobacillaceae</taxon>
        <taxon>Paucilactobacillus</taxon>
    </lineage>
</organism>
<feature type="transmembrane region" description="Helical" evidence="7">
    <location>
        <begin position="38"/>
        <end position="55"/>
    </location>
</feature>
<feature type="transmembrane region" description="Helical" evidence="7">
    <location>
        <begin position="245"/>
        <end position="263"/>
    </location>
</feature>
<reference evidence="9 10" key="1">
    <citation type="submission" date="2014-11" db="EMBL/GenBank/DDBJ databases">
        <title>Complete genome sequence and analysis of Lactobacillus hokkaidonensis LOOC260T.</title>
        <authorList>
            <person name="Tanizawa Y."/>
            <person name="Tohno M."/>
            <person name="Kaminuma E."/>
            <person name="Nakamura Y."/>
            <person name="Arita M."/>
        </authorList>
    </citation>
    <scope>NUCLEOTIDE SEQUENCE [LARGE SCALE GENOMIC DNA]</scope>
    <source>
        <strain evidence="9 10">LOOC260</strain>
    </source>
</reference>
<feature type="transmembrane region" description="Helical" evidence="7">
    <location>
        <begin position="127"/>
        <end position="146"/>
    </location>
</feature>
<dbReference type="EMBL" id="AP014680">
    <property type="protein sequence ID" value="BAP85246.1"/>
    <property type="molecule type" value="Genomic_DNA"/>
</dbReference>
<keyword evidence="3" id="KW-1003">Cell membrane</keyword>
<dbReference type="InterPro" id="IPR037185">
    <property type="entry name" value="EmrE-like"/>
</dbReference>
<dbReference type="InterPro" id="IPR051258">
    <property type="entry name" value="Diverse_Substrate_Transporter"/>
</dbReference>
<evidence type="ECO:0000256" key="3">
    <source>
        <dbReference type="ARBA" id="ARBA00022475"/>
    </source>
</evidence>
<gene>
    <name evidence="9" type="ORF">LOOC260_106900</name>
</gene>
<comment type="subcellular location">
    <subcellularLocation>
        <location evidence="1">Cell membrane</location>
        <topology evidence="1">Multi-pass membrane protein</topology>
    </subcellularLocation>
</comment>
<evidence type="ECO:0000256" key="2">
    <source>
        <dbReference type="ARBA" id="ARBA00007362"/>
    </source>
</evidence>
<feature type="transmembrane region" description="Helical" evidence="7">
    <location>
        <begin position="177"/>
        <end position="199"/>
    </location>
</feature>
<evidence type="ECO:0000256" key="6">
    <source>
        <dbReference type="ARBA" id="ARBA00023136"/>
    </source>
</evidence>
<dbReference type="PANTHER" id="PTHR42920:SF5">
    <property type="entry name" value="EAMA DOMAIN-CONTAINING PROTEIN"/>
    <property type="match status" value="1"/>
</dbReference>